<feature type="transmembrane region" description="Helical" evidence="13">
    <location>
        <begin position="13"/>
        <end position="32"/>
    </location>
</feature>
<accession>A0A5C6RRJ4</accession>
<dbReference type="GO" id="GO:0008360">
    <property type="term" value="P:regulation of cell shape"/>
    <property type="evidence" value="ECO:0007669"/>
    <property type="project" value="UniProtKB-KW"/>
</dbReference>
<keyword evidence="3" id="KW-0328">Glycosyltransferase</keyword>
<feature type="transmembrane region" description="Helical" evidence="13">
    <location>
        <begin position="338"/>
        <end position="359"/>
    </location>
</feature>
<dbReference type="PANTHER" id="PTHR30474:SF1">
    <property type="entry name" value="PEPTIDOGLYCAN GLYCOSYLTRANSFERASE MRDB"/>
    <property type="match status" value="1"/>
</dbReference>
<feature type="transmembrane region" description="Helical" evidence="13">
    <location>
        <begin position="143"/>
        <end position="160"/>
    </location>
</feature>
<evidence type="ECO:0000256" key="5">
    <source>
        <dbReference type="ARBA" id="ARBA00022692"/>
    </source>
</evidence>
<dbReference type="GO" id="GO:0009252">
    <property type="term" value="P:peptidoglycan biosynthetic process"/>
    <property type="evidence" value="ECO:0007669"/>
    <property type="project" value="UniProtKB-KW"/>
</dbReference>
<dbReference type="GO" id="GO:0016757">
    <property type="term" value="F:glycosyltransferase activity"/>
    <property type="evidence" value="ECO:0007669"/>
    <property type="project" value="UniProtKB-KW"/>
</dbReference>
<feature type="transmembrane region" description="Helical" evidence="13">
    <location>
        <begin position="77"/>
        <end position="96"/>
    </location>
</feature>
<dbReference type="InterPro" id="IPR011923">
    <property type="entry name" value="RodA/MrdB"/>
</dbReference>
<evidence type="ECO:0000256" key="3">
    <source>
        <dbReference type="ARBA" id="ARBA00022676"/>
    </source>
</evidence>
<evidence type="ECO:0000256" key="13">
    <source>
        <dbReference type="SAM" id="Phobius"/>
    </source>
</evidence>
<feature type="transmembrane region" description="Helical" evidence="13">
    <location>
        <begin position="53"/>
        <end position="71"/>
    </location>
</feature>
<evidence type="ECO:0000256" key="11">
    <source>
        <dbReference type="ARBA" id="ARBA00032370"/>
    </source>
</evidence>
<keyword evidence="15" id="KW-1185">Reference proteome</keyword>
<name>A0A5C6RRJ4_9FLAO</name>
<evidence type="ECO:0000256" key="9">
    <source>
        <dbReference type="ARBA" id="ARBA00023136"/>
    </source>
</evidence>
<dbReference type="EMBL" id="VOOS01000005">
    <property type="protein sequence ID" value="TXB64270.1"/>
    <property type="molecule type" value="Genomic_DNA"/>
</dbReference>
<feature type="transmembrane region" description="Helical" evidence="13">
    <location>
        <begin position="404"/>
        <end position="425"/>
    </location>
</feature>
<sequence>MRNQRNIFANVDWPTILIYLVLVFIGWINIYAAVYNEEHHSIFDISQRYGKQLLWIGLALVVAFIILLFEGQFFTSFAYPIYGVILLLLIAVLLVGSDIKGARSWFKIGSFAIQPSEFAKFATGLALAKYLSTLNIKMQDIKTKVIASIIIGIPAVLILLQNDTGSTLVYASFVFVLYREGLSGNILLIGLYTAFLFVLSLLLRINDFTFFENIVLSGDVLLMLVLTAIAGIIIYNTRKVKKMWLVVSTALILSVGLIYSVDYIFENVLEPHQSKRINVLLGIESDPHGAGYNVNQSLIAIGSGGFFGKGFLDGTQTKFDFVPEQSTDFIFCTIGEEWGFFGTFILVCIYLGLFLRLLFLAERQRSIFSRIYGYSVASILFFHFLINIGMTIGLAPVIGIPLPFISYGGSSLWSFTILLFIFVKLDAERINVLR</sequence>
<evidence type="ECO:0000313" key="15">
    <source>
        <dbReference type="Proteomes" id="UP000321721"/>
    </source>
</evidence>
<feature type="transmembrane region" description="Helical" evidence="13">
    <location>
        <begin position="214"/>
        <end position="236"/>
    </location>
</feature>
<dbReference type="AlphaFoldDB" id="A0A5C6RRJ4"/>
<keyword evidence="5 13" id="KW-0812">Transmembrane</keyword>
<dbReference type="GO" id="GO:0051301">
    <property type="term" value="P:cell division"/>
    <property type="evidence" value="ECO:0007669"/>
    <property type="project" value="InterPro"/>
</dbReference>
<dbReference type="GO" id="GO:0015648">
    <property type="term" value="F:lipid-linked peptidoglycan transporter activity"/>
    <property type="evidence" value="ECO:0007669"/>
    <property type="project" value="TreeGrafter"/>
</dbReference>
<protein>
    <recommendedName>
        <fullName evidence="12">Cell wall polymerase</fullName>
    </recommendedName>
    <alternativeName>
        <fullName evidence="11">Peptidoglycan polymerase</fullName>
    </alternativeName>
</protein>
<evidence type="ECO:0000256" key="1">
    <source>
        <dbReference type="ARBA" id="ARBA00004141"/>
    </source>
</evidence>
<keyword evidence="9 13" id="KW-0472">Membrane</keyword>
<evidence type="ECO:0000256" key="7">
    <source>
        <dbReference type="ARBA" id="ARBA00022984"/>
    </source>
</evidence>
<gene>
    <name evidence="14" type="primary">rodA</name>
    <name evidence="14" type="ORF">FRY74_10785</name>
</gene>
<proteinExistence type="predicted"/>
<evidence type="ECO:0000256" key="12">
    <source>
        <dbReference type="ARBA" id="ARBA00033270"/>
    </source>
</evidence>
<organism evidence="14 15">
    <name type="scientific">Vicingus serpentipes</name>
    <dbReference type="NCBI Taxonomy" id="1926625"/>
    <lineage>
        <taxon>Bacteria</taxon>
        <taxon>Pseudomonadati</taxon>
        <taxon>Bacteroidota</taxon>
        <taxon>Flavobacteriia</taxon>
        <taxon>Flavobacteriales</taxon>
        <taxon>Vicingaceae</taxon>
        <taxon>Vicingus</taxon>
    </lineage>
</organism>
<comment type="subcellular location">
    <subcellularLocation>
        <location evidence="1">Membrane</location>
        <topology evidence="1">Multi-pass membrane protein</topology>
    </subcellularLocation>
</comment>
<keyword evidence="6" id="KW-0133">Cell shape</keyword>
<evidence type="ECO:0000256" key="10">
    <source>
        <dbReference type="ARBA" id="ARBA00023316"/>
    </source>
</evidence>
<evidence type="ECO:0000256" key="4">
    <source>
        <dbReference type="ARBA" id="ARBA00022679"/>
    </source>
</evidence>
<keyword evidence="2" id="KW-1003">Cell membrane</keyword>
<reference evidence="14 15" key="1">
    <citation type="submission" date="2019-08" db="EMBL/GenBank/DDBJ databases">
        <title>Genome of Vicingus serpentipes NCIMB 15042.</title>
        <authorList>
            <person name="Bowman J.P."/>
        </authorList>
    </citation>
    <scope>NUCLEOTIDE SEQUENCE [LARGE SCALE GENOMIC DNA]</scope>
    <source>
        <strain evidence="14 15">NCIMB 15042</strain>
    </source>
</reference>
<comment type="caution">
    <text evidence="14">The sequence shown here is derived from an EMBL/GenBank/DDBJ whole genome shotgun (WGS) entry which is preliminary data.</text>
</comment>
<feature type="transmembrane region" description="Helical" evidence="13">
    <location>
        <begin position="371"/>
        <end position="398"/>
    </location>
</feature>
<dbReference type="GO" id="GO:0005886">
    <property type="term" value="C:plasma membrane"/>
    <property type="evidence" value="ECO:0007669"/>
    <property type="project" value="TreeGrafter"/>
</dbReference>
<evidence type="ECO:0000256" key="6">
    <source>
        <dbReference type="ARBA" id="ARBA00022960"/>
    </source>
</evidence>
<dbReference type="InterPro" id="IPR018365">
    <property type="entry name" value="Cell_cycle_FtsW-rel_CS"/>
</dbReference>
<dbReference type="NCBIfam" id="TIGR02210">
    <property type="entry name" value="rodA_shape"/>
    <property type="match status" value="1"/>
</dbReference>
<dbReference type="Proteomes" id="UP000321721">
    <property type="component" value="Unassembled WGS sequence"/>
</dbReference>
<dbReference type="GO" id="GO:0032153">
    <property type="term" value="C:cell division site"/>
    <property type="evidence" value="ECO:0007669"/>
    <property type="project" value="TreeGrafter"/>
</dbReference>
<dbReference type="NCBIfam" id="NF037961">
    <property type="entry name" value="RodA_shape"/>
    <property type="match status" value="1"/>
</dbReference>
<dbReference type="OrthoDB" id="9768187at2"/>
<keyword evidence="10" id="KW-0961">Cell wall biogenesis/degradation</keyword>
<dbReference type="PROSITE" id="PS00428">
    <property type="entry name" value="FTSW_RODA_SPOVE"/>
    <property type="match status" value="1"/>
</dbReference>
<evidence type="ECO:0000256" key="8">
    <source>
        <dbReference type="ARBA" id="ARBA00022989"/>
    </source>
</evidence>
<dbReference type="RefSeq" id="WP_147101433.1">
    <property type="nucleotide sequence ID" value="NZ_VOOS01000005.1"/>
</dbReference>
<keyword evidence="7" id="KW-0573">Peptidoglycan synthesis</keyword>
<keyword evidence="8 13" id="KW-1133">Transmembrane helix</keyword>
<keyword evidence="4" id="KW-0808">Transferase</keyword>
<dbReference type="PANTHER" id="PTHR30474">
    <property type="entry name" value="CELL CYCLE PROTEIN"/>
    <property type="match status" value="1"/>
</dbReference>
<feature type="transmembrane region" description="Helical" evidence="13">
    <location>
        <begin position="181"/>
        <end position="202"/>
    </location>
</feature>
<feature type="transmembrane region" description="Helical" evidence="13">
    <location>
        <begin position="243"/>
        <end position="265"/>
    </location>
</feature>
<dbReference type="Pfam" id="PF01098">
    <property type="entry name" value="FTSW_RODA_SPOVE"/>
    <property type="match status" value="2"/>
</dbReference>
<evidence type="ECO:0000256" key="2">
    <source>
        <dbReference type="ARBA" id="ARBA00022475"/>
    </source>
</evidence>
<dbReference type="InterPro" id="IPR001182">
    <property type="entry name" value="FtsW/RodA"/>
</dbReference>
<dbReference type="GO" id="GO:0071555">
    <property type="term" value="P:cell wall organization"/>
    <property type="evidence" value="ECO:0007669"/>
    <property type="project" value="UniProtKB-KW"/>
</dbReference>
<evidence type="ECO:0000313" key="14">
    <source>
        <dbReference type="EMBL" id="TXB64270.1"/>
    </source>
</evidence>